<dbReference type="OrthoDB" id="2752518at2759"/>
<feature type="non-terminal residue" evidence="1">
    <location>
        <position position="1"/>
    </location>
</feature>
<evidence type="ECO:0000313" key="1">
    <source>
        <dbReference type="EMBL" id="RDX44987.1"/>
    </source>
</evidence>
<dbReference type="InterPro" id="IPR036397">
    <property type="entry name" value="RNaseH_sf"/>
</dbReference>
<dbReference type="Proteomes" id="UP000256964">
    <property type="component" value="Unassembled WGS sequence"/>
</dbReference>
<feature type="non-terminal residue" evidence="1">
    <location>
        <position position="94"/>
    </location>
</feature>
<sequence length="94" mass="10201">GAGIYFGPGSSSNCALRVRGCPARSRAIILATVHVVHSTPPNLGLQIYTTDDYLPRSVCHWASHNERRNWSVPYGRALQGLAMAIHARSAPVTF</sequence>
<dbReference type="GO" id="GO:0003676">
    <property type="term" value="F:nucleic acid binding"/>
    <property type="evidence" value="ECO:0007669"/>
    <property type="project" value="InterPro"/>
</dbReference>
<name>A0A371CXI7_9APHY</name>
<accession>A0A371CXI7</accession>
<dbReference type="STRING" id="139420.A0A371CXI7"/>
<dbReference type="AlphaFoldDB" id="A0A371CXI7"/>
<dbReference type="Gene3D" id="3.30.420.10">
    <property type="entry name" value="Ribonuclease H-like superfamily/Ribonuclease H"/>
    <property type="match status" value="1"/>
</dbReference>
<proteinExistence type="predicted"/>
<protein>
    <submittedName>
        <fullName evidence="1">Uncharacterized protein</fullName>
    </submittedName>
</protein>
<gene>
    <name evidence="1" type="ORF">OH76DRAFT_1301319</name>
</gene>
<evidence type="ECO:0000313" key="2">
    <source>
        <dbReference type="Proteomes" id="UP000256964"/>
    </source>
</evidence>
<reference evidence="1 2" key="1">
    <citation type="journal article" date="2018" name="Biotechnol. Biofuels">
        <title>Integrative visual omics of the white-rot fungus Polyporus brumalis exposes the biotechnological potential of its oxidative enzymes for delignifying raw plant biomass.</title>
        <authorList>
            <person name="Miyauchi S."/>
            <person name="Rancon A."/>
            <person name="Drula E."/>
            <person name="Hage H."/>
            <person name="Chaduli D."/>
            <person name="Favel A."/>
            <person name="Grisel S."/>
            <person name="Henrissat B."/>
            <person name="Herpoel-Gimbert I."/>
            <person name="Ruiz-Duenas F.J."/>
            <person name="Chevret D."/>
            <person name="Hainaut M."/>
            <person name="Lin J."/>
            <person name="Wang M."/>
            <person name="Pangilinan J."/>
            <person name="Lipzen A."/>
            <person name="Lesage-Meessen L."/>
            <person name="Navarro D."/>
            <person name="Riley R."/>
            <person name="Grigoriev I.V."/>
            <person name="Zhou S."/>
            <person name="Raouche S."/>
            <person name="Rosso M.N."/>
        </authorList>
    </citation>
    <scope>NUCLEOTIDE SEQUENCE [LARGE SCALE GENOMIC DNA]</scope>
    <source>
        <strain evidence="1 2">BRFM 1820</strain>
    </source>
</reference>
<organism evidence="1 2">
    <name type="scientific">Lentinus brumalis</name>
    <dbReference type="NCBI Taxonomy" id="2498619"/>
    <lineage>
        <taxon>Eukaryota</taxon>
        <taxon>Fungi</taxon>
        <taxon>Dikarya</taxon>
        <taxon>Basidiomycota</taxon>
        <taxon>Agaricomycotina</taxon>
        <taxon>Agaricomycetes</taxon>
        <taxon>Polyporales</taxon>
        <taxon>Polyporaceae</taxon>
        <taxon>Lentinus</taxon>
    </lineage>
</organism>
<dbReference type="EMBL" id="KZ857443">
    <property type="protein sequence ID" value="RDX44987.1"/>
    <property type="molecule type" value="Genomic_DNA"/>
</dbReference>
<keyword evidence="2" id="KW-1185">Reference proteome</keyword>